<keyword evidence="2" id="KW-0479">Metal-binding</keyword>
<protein>
    <submittedName>
        <fullName evidence="6">Uncharacterized protein</fullName>
    </submittedName>
</protein>
<dbReference type="GO" id="GO:0005634">
    <property type="term" value="C:nucleus"/>
    <property type="evidence" value="ECO:0007669"/>
    <property type="project" value="UniProtKB-SubCell"/>
</dbReference>
<gene>
    <name evidence="6" type="ORF">EEDITHA_LOCUS4857</name>
</gene>
<comment type="caution">
    <text evidence="6">The sequence shown here is derived from an EMBL/GenBank/DDBJ whole genome shotgun (WGS) entry which is preliminary data.</text>
</comment>
<accession>A0AAU9TTC4</accession>
<dbReference type="PANTHER" id="PTHR46481">
    <property type="entry name" value="ZINC FINGER BED DOMAIN-CONTAINING PROTEIN 4"/>
    <property type="match status" value="1"/>
</dbReference>
<evidence type="ECO:0000256" key="1">
    <source>
        <dbReference type="ARBA" id="ARBA00004123"/>
    </source>
</evidence>
<sequence>MSGGGDRKSSKAWQFFTDLQNDKARSSTAISELIEPTNPPNKEIFKHKSAAANTKLTQYFTKPLSAKKTEQLNKTLVKVFVKNYLPFHLVESPELKDFIKELNPAYQLPSRKTLSNALLTNSYNQVKEKIQMELN</sequence>
<keyword evidence="5" id="KW-0539">Nucleus</keyword>
<dbReference type="SUPFAM" id="SSF140996">
    <property type="entry name" value="Hermes dimerisation domain"/>
    <property type="match status" value="1"/>
</dbReference>
<keyword evidence="3" id="KW-0863">Zinc-finger</keyword>
<organism evidence="6 7">
    <name type="scientific">Euphydryas editha</name>
    <name type="common">Edith's checkerspot</name>
    <dbReference type="NCBI Taxonomy" id="104508"/>
    <lineage>
        <taxon>Eukaryota</taxon>
        <taxon>Metazoa</taxon>
        <taxon>Ecdysozoa</taxon>
        <taxon>Arthropoda</taxon>
        <taxon>Hexapoda</taxon>
        <taxon>Insecta</taxon>
        <taxon>Pterygota</taxon>
        <taxon>Neoptera</taxon>
        <taxon>Endopterygota</taxon>
        <taxon>Lepidoptera</taxon>
        <taxon>Glossata</taxon>
        <taxon>Ditrysia</taxon>
        <taxon>Papilionoidea</taxon>
        <taxon>Nymphalidae</taxon>
        <taxon>Nymphalinae</taxon>
        <taxon>Euphydryas</taxon>
    </lineage>
</organism>
<dbReference type="PANTHER" id="PTHR46481:SF10">
    <property type="entry name" value="ZINC FINGER BED DOMAIN-CONTAINING PROTEIN 39"/>
    <property type="match status" value="1"/>
</dbReference>
<comment type="subcellular location">
    <subcellularLocation>
        <location evidence="1">Nucleus</location>
    </subcellularLocation>
</comment>
<evidence type="ECO:0000313" key="7">
    <source>
        <dbReference type="Proteomes" id="UP001153954"/>
    </source>
</evidence>
<reference evidence="6" key="1">
    <citation type="submission" date="2022-03" db="EMBL/GenBank/DDBJ databases">
        <authorList>
            <person name="Tunstrom K."/>
        </authorList>
    </citation>
    <scope>NUCLEOTIDE SEQUENCE</scope>
</reference>
<keyword evidence="7" id="KW-1185">Reference proteome</keyword>
<dbReference type="InterPro" id="IPR052035">
    <property type="entry name" value="ZnF_BED_domain_contain"/>
</dbReference>
<evidence type="ECO:0000256" key="4">
    <source>
        <dbReference type="ARBA" id="ARBA00022833"/>
    </source>
</evidence>
<proteinExistence type="predicted"/>
<evidence type="ECO:0000313" key="6">
    <source>
        <dbReference type="EMBL" id="CAH2088719.1"/>
    </source>
</evidence>
<evidence type="ECO:0000256" key="2">
    <source>
        <dbReference type="ARBA" id="ARBA00022723"/>
    </source>
</evidence>
<dbReference type="GO" id="GO:0008270">
    <property type="term" value="F:zinc ion binding"/>
    <property type="evidence" value="ECO:0007669"/>
    <property type="project" value="UniProtKB-KW"/>
</dbReference>
<name>A0AAU9TTC4_EUPED</name>
<dbReference type="AlphaFoldDB" id="A0AAU9TTC4"/>
<evidence type="ECO:0000256" key="3">
    <source>
        <dbReference type="ARBA" id="ARBA00022771"/>
    </source>
</evidence>
<keyword evidence="4" id="KW-0862">Zinc</keyword>
<evidence type="ECO:0000256" key="5">
    <source>
        <dbReference type="ARBA" id="ARBA00023242"/>
    </source>
</evidence>
<dbReference type="Proteomes" id="UP001153954">
    <property type="component" value="Unassembled WGS sequence"/>
</dbReference>
<dbReference type="EMBL" id="CAKOGL010000007">
    <property type="protein sequence ID" value="CAH2088719.1"/>
    <property type="molecule type" value="Genomic_DNA"/>
</dbReference>